<dbReference type="Pfam" id="PF02075">
    <property type="entry name" value="RuvC"/>
    <property type="match status" value="1"/>
</dbReference>
<accession>A0A2H0TQZ1</accession>
<evidence type="ECO:0000313" key="15">
    <source>
        <dbReference type="EMBL" id="PIR73956.1"/>
    </source>
</evidence>
<dbReference type="GO" id="GO:0005737">
    <property type="term" value="C:cytoplasm"/>
    <property type="evidence" value="ECO:0007669"/>
    <property type="project" value="UniProtKB-SubCell"/>
</dbReference>
<dbReference type="InterPro" id="IPR002176">
    <property type="entry name" value="X-over_junc_endoDNase_RuvC"/>
</dbReference>
<comment type="catalytic activity">
    <reaction evidence="12 13">
        <text>Endonucleolytic cleavage at a junction such as a reciprocal single-stranded crossover between two homologous DNA duplexes (Holliday junction).</text>
        <dbReference type="EC" id="3.1.21.10"/>
    </reaction>
</comment>
<dbReference type="InterPro" id="IPR012337">
    <property type="entry name" value="RNaseH-like_sf"/>
</dbReference>
<evidence type="ECO:0000256" key="9">
    <source>
        <dbReference type="ARBA" id="ARBA00023125"/>
    </source>
</evidence>
<organism evidence="15 16">
    <name type="scientific">Candidatus Magasanikbacteria bacterium CG10_big_fil_rev_8_21_14_0_10_47_10</name>
    <dbReference type="NCBI Taxonomy" id="1974652"/>
    <lineage>
        <taxon>Bacteria</taxon>
        <taxon>Candidatus Magasanikiibacteriota</taxon>
    </lineage>
</organism>
<dbReference type="NCBIfam" id="NF000711">
    <property type="entry name" value="PRK00039.2-1"/>
    <property type="match status" value="1"/>
</dbReference>
<evidence type="ECO:0000256" key="13">
    <source>
        <dbReference type="HAMAP-Rule" id="MF_00034"/>
    </source>
</evidence>
<dbReference type="NCBIfam" id="TIGR00228">
    <property type="entry name" value="ruvC"/>
    <property type="match status" value="1"/>
</dbReference>
<feature type="binding site" evidence="13">
    <location>
        <position position="140"/>
    </location>
    <ligand>
        <name>Mg(2+)</name>
        <dbReference type="ChEBI" id="CHEBI:18420"/>
        <label>1</label>
    </ligand>
</feature>
<comment type="subunit">
    <text evidence="13">Homodimer which binds Holliday junction (HJ) DNA. The HJ becomes 2-fold symmetrical on binding to RuvC with unstacked arms; it has a different conformation from HJ DNA in complex with RuvA. In the full resolvosome a probable DNA-RuvA(4)-RuvB(12)-RuvC(2) complex forms which resolves the HJ.</text>
</comment>
<gene>
    <name evidence="13" type="primary">ruvC</name>
    <name evidence="15" type="ORF">COU35_05090</name>
</gene>
<keyword evidence="8 13" id="KW-0460">Magnesium</keyword>
<comment type="function">
    <text evidence="13">The RuvA-RuvB-RuvC complex processes Holliday junction (HJ) DNA during genetic recombination and DNA repair. Endonuclease that resolves HJ intermediates. Cleaves cruciform DNA by making single-stranded nicks across the HJ at symmetrical positions within the homologous arms, yielding a 5'-phosphate and a 3'-hydroxyl group; requires a central core of homology in the junction. The consensus cleavage sequence is 5'-(A/T)TT(C/G)-3'. Cleavage occurs on the 3'-side of the TT dinucleotide at the point of strand exchange. HJ branch migration catalyzed by RuvA-RuvB allows RuvC to scan DNA until it finds its consensus sequence, where it cleaves and resolves the cruciform DNA.</text>
</comment>
<keyword evidence="3 13" id="KW-0540">Nuclease</keyword>
<dbReference type="GO" id="GO:0006310">
    <property type="term" value="P:DNA recombination"/>
    <property type="evidence" value="ECO:0007669"/>
    <property type="project" value="UniProtKB-UniRule"/>
</dbReference>
<evidence type="ECO:0000256" key="1">
    <source>
        <dbReference type="ARBA" id="ARBA00009518"/>
    </source>
</evidence>
<evidence type="ECO:0000256" key="11">
    <source>
        <dbReference type="ARBA" id="ARBA00023204"/>
    </source>
</evidence>
<reference evidence="16" key="1">
    <citation type="submission" date="2017-09" db="EMBL/GenBank/DDBJ databases">
        <title>Depth-based differentiation of microbial function through sediment-hosted aquifers and enrichment of novel symbionts in the deep terrestrial subsurface.</title>
        <authorList>
            <person name="Probst A.J."/>
            <person name="Ladd B."/>
            <person name="Jarett J.K."/>
            <person name="Geller-Mcgrath D.E."/>
            <person name="Sieber C.M.K."/>
            <person name="Emerson J.B."/>
            <person name="Anantharaman K."/>
            <person name="Thomas B.C."/>
            <person name="Malmstrom R."/>
            <person name="Stieglmeier M."/>
            <person name="Klingl A."/>
            <person name="Woyke T."/>
            <person name="Ryan C.M."/>
            <person name="Banfield J.F."/>
        </authorList>
    </citation>
    <scope>NUCLEOTIDE SEQUENCE [LARGE SCALE GENOMIC DNA]</scope>
</reference>
<sequence>MVILGIDPGFGRIGWGIIEGSGNDWAYVAHGCIETSAAHELSRRLFDLSEALDSIIDMYHPDLAAIESLFFNKNVTTGIQVAHARGVILLSCFKRKIEIVERTPSQVKQAVVGHGAATKDQIQKMIGLHLHLKTPITQDDAADAIAIALSAR</sequence>
<keyword evidence="9 13" id="KW-0238">DNA-binding</keyword>
<keyword evidence="7 13" id="KW-0378">Hydrolase</keyword>
<proteinExistence type="inferred from homology"/>
<evidence type="ECO:0000256" key="12">
    <source>
        <dbReference type="ARBA" id="ARBA00029354"/>
    </source>
</evidence>
<dbReference type="EC" id="3.1.21.10" evidence="13 14"/>
<evidence type="ECO:0000256" key="10">
    <source>
        <dbReference type="ARBA" id="ARBA00023172"/>
    </source>
</evidence>
<dbReference type="InterPro" id="IPR036397">
    <property type="entry name" value="RNaseH_sf"/>
</dbReference>
<comment type="subcellular location">
    <subcellularLocation>
        <location evidence="13">Cytoplasm</location>
    </subcellularLocation>
</comment>
<dbReference type="InterPro" id="IPR020563">
    <property type="entry name" value="X-over_junc_endoDNase_Mg_BS"/>
</dbReference>
<evidence type="ECO:0000256" key="14">
    <source>
        <dbReference type="NCBIfam" id="TIGR00228"/>
    </source>
</evidence>
<feature type="active site" evidence="13">
    <location>
        <position position="140"/>
    </location>
</feature>
<dbReference type="GO" id="GO:0003677">
    <property type="term" value="F:DNA binding"/>
    <property type="evidence" value="ECO:0007669"/>
    <property type="project" value="UniProtKB-KW"/>
</dbReference>
<evidence type="ECO:0000256" key="5">
    <source>
        <dbReference type="ARBA" id="ARBA00022759"/>
    </source>
</evidence>
<comment type="similarity">
    <text evidence="1 13">Belongs to the RuvC family.</text>
</comment>
<evidence type="ECO:0000256" key="6">
    <source>
        <dbReference type="ARBA" id="ARBA00022763"/>
    </source>
</evidence>
<feature type="active site" evidence="13">
    <location>
        <position position="7"/>
    </location>
</feature>
<comment type="cofactor">
    <cofactor evidence="13">
        <name>Mg(2+)</name>
        <dbReference type="ChEBI" id="CHEBI:18420"/>
    </cofactor>
    <text evidence="13">Binds 2 Mg(2+) ion per subunit.</text>
</comment>
<dbReference type="PRINTS" id="PR00696">
    <property type="entry name" value="RSOLVASERUVC"/>
</dbReference>
<dbReference type="EMBL" id="PFCB01000034">
    <property type="protein sequence ID" value="PIR73956.1"/>
    <property type="molecule type" value="Genomic_DNA"/>
</dbReference>
<keyword evidence="2 13" id="KW-0963">Cytoplasm</keyword>
<dbReference type="Gene3D" id="3.30.420.10">
    <property type="entry name" value="Ribonuclease H-like superfamily/Ribonuclease H"/>
    <property type="match status" value="1"/>
</dbReference>
<comment type="caution">
    <text evidence="15">The sequence shown here is derived from an EMBL/GenBank/DDBJ whole genome shotgun (WGS) entry which is preliminary data.</text>
</comment>
<keyword evidence="4 13" id="KW-0479">Metal-binding</keyword>
<dbReference type="FunFam" id="3.30.420.10:FF:000002">
    <property type="entry name" value="Crossover junction endodeoxyribonuclease RuvC"/>
    <property type="match status" value="1"/>
</dbReference>
<dbReference type="HAMAP" id="MF_00034">
    <property type="entry name" value="RuvC"/>
    <property type="match status" value="1"/>
</dbReference>
<dbReference type="GO" id="GO:0048476">
    <property type="term" value="C:Holliday junction resolvase complex"/>
    <property type="evidence" value="ECO:0007669"/>
    <property type="project" value="UniProtKB-UniRule"/>
</dbReference>
<dbReference type="SUPFAM" id="SSF53098">
    <property type="entry name" value="Ribonuclease H-like"/>
    <property type="match status" value="1"/>
</dbReference>
<keyword evidence="6 13" id="KW-0227">DNA damage</keyword>
<feature type="binding site" evidence="13">
    <location>
        <position position="7"/>
    </location>
    <ligand>
        <name>Mg(2+)</name>
        <dbReference type="ChEBI" id="CHEBI:18420"/>
        <label>1</label>
    </ligand>
</feature>
<dbReference type="Proteomes" id="UP000230154">
    <property type="component" value="Unassembled WGS sequence"/>
</dbReference>
<protein>
    <recommendedName>
        <fullName evidence="13 14">Crossover junction endodeoxyribonuclease RuvC</fullName>
        <ecNumber evidence="13 14">3.1.21.10</ecNumber>
    </recommendedName>
    <alternativeName>
        <fullName evidence="13">Holliday junction nuclease RuvC</fullName>
    </alternativeName>
    <alternativeName>
        <fullName evidence="13">Holliday junction resolvase RuvC</fullName>
    </alternativeName>
</protein>
<evidence type="ECO:0000256" key="2">
    <source>
        <dbReference type="ARBA" id="ARBA00022490"/>
    </source>
</evidence>
<evidence type="ECO:0000313" key="16">
    <source>
        <dbReference type="Proteomes" id="UP000230154"/>
    </source>
</evidence>
<dbReference type="GO" id="GO:0006281">
    <property type="term" value="P:DNA repair"/>
    <property type="evidence" value="ECO:0007669"/>
    <property type="project" value="UniProtKB-UniRule"/>
</dbReference>
<evidence type="ECO:0000256" key="7">
    <source>
        <dbReference type="ARBA" id="ARBA00022801"/>
    </source>
</evidence>
<feature type="binding site" evidence="13">
    <location>
        <position position="67"/>
    </location>
    <ligand>
        <name>Mg(2+)</name>
        <dbReference type="ChEBI" id="CHEBI:18420"/>
        <label>2</label>
    </ligand>
</feature>
<dbReference type="GO" id="GO:0000287">
    <property type="term" value="F:magnesium ion binding"/>
    <property type="evidence" value="ECO:0007669"/>
    <property type="project" value="UniProtKB-UniRule"/>
</dbReference>
<evidence type="ECO:0000256" key="8">
    <source>
        <dbReference type="ARBA" id="ARBA00022842"/>
    </source>
</evidence>
<keyword evidence="10 13" id="KW-0233">DNA recombination</keyword>
<name>A0A2H0TQZ1_9BACT</name>
<evidence type="ECO:0000256" key="3">
    <source>
        <dbReference type="ARBA" id="ARBA00022722"/>
    </source>
</evidence>
<dbReference type="PANTHER" id="PTHR30194:SF3">
    <property type="entry name" value="CROSSOVER JUNCTION ENDODEOXYRIBONUCLEASE RUVC"/>
    <property type="match status" value="1"/>
</dbReference>
<keyword evidence="11 13" id="KW-0234">DNA repair</keyword>
<keyword evidence="5 13" id="KW-0255">Endonuclease</keyword>
<feature type="active site" evidence="13">
    <location>
        <position position="67"/>
    </location>
</feature>
<dbReference type="PROSITE" id="PS01321">
    <property type="entry name" value="RUVC"/>
    <property type="match status" value="1"/>
</dbReference>
<dbReference type="GO" id="GO:0008821">
    <property type="term" value="F:crossover junction DNA endonuclease activity"/>
    <property type="evidence" value="ECO:0007669"/>
    <property type="project" value="UniProtKB-UniRule"/>
</dbReference>
<evidence type="ECO:0000256" key="4">
    <source>
        <dbReference type="ARBA" id="ARBA00022723"/>
    </source>
</evidence>
<dbReference type="AlphaFoldDB" id="A0A2H0TQZ1"/>
<dbReference type="PANTHER" id="PTHR30194">
    <property type="entry name" value="CROSSOVER JUNCTION ENDODEOXYRIBONUCLEASE RUVC"/>
    <property type="match status" value="1"/>
</dbReference>
<dbReference type="CDD" id="cd16962">
    <property type="entry name" value="RuvC"/>
    <property type="match status" value="1"/>
</dbReference>